<sequence>MRLYRGFAEPVRALALRRSRLAAFGVSPSDPLPIVAIDPGRVPSCSPGCRFDPKARSVTVDHYLEPPGGAPETGLARALRVTPTAVDLTRFPDYAAYEALVRKRSSRTLPKARKAREAGYSVKRFALSGHVYDVHAVKTSMKTRAGGPVLDYWFLKPGDIAAPADRPAKLKRPSCDNHWTQWWGVFLPEPGHAQGAVAVDERLVAYVKVNRRGGVVHYADIMGHADHLGANVMVLLHLELTRWLLDGDEPMARGVRAVLYGALEHGRDGLLVWKKRAGFEPVRLVRAAPQGQAGGSLKERPQPAGSRNP</sequence>
<proteinExistence type="predicted"/>
<feature type="region of interest" description="Disordered" evidence="1">
    <location>
        <begin position="290"/>
        <end position="309"/>
    </location>
</feature>
<dbReference type="InterPro" id="IPR016181">
    <property type="entry name" value="Acyl_CoA_acyltransferase"/>
</dbReference>
<comment type="caution">
    <text evidence="2">The sequence shown here is derived from an EMBL/GenBank/DDBJ whole genome shotgun (WGS) entry which is preliminary data.</text>
</comment>
<dbReference type="RefSeq" id="WP_128777211.1">
    <property type="nucleotide sequence ID" value="NZ_RYFI01000007.1"/>
</dbReference>
<dbReference type="OrthoDB" id="7324707at2"/>
<reference evidence="2 3" key="1">
    <citation type="submission" date="2018-12" db="EMBL/GenBank/DDBJ databases">
        <title>bacterium Hansschlegelia zhihuaiae S113.</title>
        <authorList>
            <person name="He J."/>
        </authorList>
    </citation>
    <scope>NUCLEOTIDE SEQUENCE [LARGE SCALE GENOMIC DNA]</scope>
    <source>
        <strain evidence="2 3">S 113</strain>
    </source>
</reference>
<evidence type="ECO:0000313" key="2">
    <source>
        <dbReference type="EMBL" id="RXF73765.1"/>
    </source>
</evidence>
<dbReference type="Proteomes" id="UP000289708">
    <property type="component" value="Unassembled WGS sequence"/>
</dbReference>
<dbReference type="EMBL" id="RYFI01000007">
    <property type="protein sequence ID" value="RXF73765.1"/>
    <property type="molecule type" value="Genomic_DNA"/>
</dbReference>
<organism evidence="2 3">
    <name type="scientific">Hansschlegelia zhihuaiae</name>
    <dbReference type="NCBI Taxonomy" id="405005"/>
    <lineage>
        <taxon>Bacteria</taxon>
        <taxon>Pseudomonadati</taxon>
        <taxon>Pseudomonadota</taxon>
        <taxon>Alphaproteobacteria</taxon>
        <taxon>Hyphomicrobiales</taxon>
        <taxon>Methylopilaceae</taxon>
        <taxon>Hansschlegelia</taxon>
    </lineage>
</organism>
<keyword evidence="3" id="KW-1185">Reference proteome</keyword>
<dbReference type="AlphaFoldDB" id="A0A4Q0MJW9"/>
<evidence type="ECO:0000256" key="1">
    <source>
        <dbReference type="SAM" id="MobiDB-lite"/>
    </source>
</evidence>
<name>A0A4Q0MJW9_9HYPH</name>
<gene>
    <name evidence="2" type="ORF">EK403_09280</name>
</gene>
<evidence type="ECO:0000313" key="3">
    <source>
        <dbReference type="Proteomes" id="UP000289708"/>
    </source>
</evidence>
<protein>
    <submittedName>
        <fullName evidence="2">Uncharacterized protein</fullName>
    </submittedName>
</protein>
<accession>A0A4Q0MJW9</accession>
<dbReference type="SUPFAM" id="SSF55729">
    <property type="entry name" value="Acyl-CoA N-acyltransferases (Nat)"/>
    <property type="match status" value="1"/>
</dbReference>